<protein>
    <submittedName>
        <fullName evidence="1">Uncharacterized protein</fullName>
    </submittedName>
</protein>
<proteinExistence type="predicted"/>
<gene>
    <name evidence="1" type="ORF">QPX54_07555</name>
</gene>
<accession>A0AAP4BVK7</accession>
<sequence length="250" mass="28409">MRYFDFWFNRVSHEIANAIQNESVQELRNHPALQKKLYKQVHLHGVGNLEPVLELSGSLLRDIPHVPTTFNESDWIVQEAIGKDLLLKRGKVVIKAPRKHGSLTYDPDSKIASIKRQRYFPAVMPDWDRIISAFGWPDLGDSRIYLPTVRDPESVAKIVEALDSTKFRWHMKTTRREKIIRPDAVVLYVDETDTEDVVNHIQSVVPTTGEKIPGFSIPLNSVGTIGVGAVRPQSQHASYGWSFAFEIAKT</sequence>
<organism evidence="1 2">
    <name type="scientific">Corynebacterium propinquum</name>
    <dbReference type="NCBI Taxonomy" id="43769"/>
    <lineage>
        <taxon>Bacteria</taxon>
        <taxon>Bacillati</taxon>
        <taxon>Actinomycetota</taxon>
        <taxon>Actinomycetes</taxon>
        <taxon>Mycobacteriales</taxon>
        <taxon>Corynebacteriaceae</taxon>
        <taxon>Corynebacterium</taxon>
    </lineage>
</organism>
<evidence type="ECO:0000313" key="2">
    <source>
        <dbReference type="Proteomes" id="UP001226160"/>
    </source>
</evidence>
<dbReference type="AlphaFoldDB" id="A0AAP4BVK7"/>
<dbReference type="Proteomes" id="UP001226160">
    <property type="component" value="Unassembled WGS sequence"/>
</dbReference>
<dbReference type="EMBL" id="JASNVP010000006">
    <property type="protein sequence ID" value="MDK4326356.1"/>
    <property type="molecule type" value="Genomic_DNA"/>
</dbReference>
<reference evidence="1" key="1">
    <citation type="submission" date="2023-05" db="EMBL/GenBank/DDBJ databases">
        <title>Metabolic capabilities are highly conserved among human nasal-associated Corynebacterium species in pangenomic analyses.</title>
        <authorList>
            <person name="Tran T.H."/>
            <person name="Roberts A.Q."/>
            <person name="Escapa I.F."/>
            <person name="Gao W."/>
            <person name="Conlan S."/>
            <person name="Kong H."/>
            <person name="Segre J.A."/>
            <person name="Kelly M.S."/>
            <person name="Lemon K.P."/>
        </authorList>
    </citation>
    <scope>NUCLEOTIDE SEQUENCE</scope>
    <source>
        <strain evidence="1">KPL2654</strain>
    </source>
</reference>
<name>A0AAP4BVK7_9CORY</name>
<comment type="caution">
    <text evidence="1">The sequence shown here is derived from an EMBL/GenBank/DDBJ whole genome shotgun (WGS) entry which is preliminary data.</text>
</comment>
<evidence type="ECO:0000313" key="1">
    <source>
        <dbReference type="EMBL" id="MDK4326356.1"/>
    </source>
</evidence>